<accession>A0A239B9Z1</accession>
<dbReference type="SUPFAM" id="SSF160246">
    <property type="entry name" value="EspE N-terminal domain-like"/>
    <property type="match status" value="1"/>
</dbReference>
<organism evidence="2 3">
    <name type="scientific">Antarctobacter heliothermus</name>
    <dbReference type="NCBI Taxonomy" id="74033"/>
    <lineage>
        <taxon>Bacteria</taxon>
        <taxon>Pseudomonadati</taxon>
        <taxon>Pseudomonadota</taxon>
        <taxon>Alphaproteobacteria</taxon>
        <taxon>Rhodobacterales</taxon>
        <taxon>Roseobacteraceae</taxon>
        <taxon>Antarctobacter</taxon>
    </lineage>
</organism>
<reference evidence="2 3" key="1">
    <citation type="submission" date="2017-06" db="EMBL/GenBank/DDBJ databases">
        <authorList>
            <person name="Kim H.J."/>
            <person name="Triplett B.A."/>
        </authorList>
    </citation>
    <scope>NUCLEOTIDE SEQUENCE [LARGE SCALE GENOMIC DNA]</scope>
    <source>
        <strain evidence="2 3">DSM 11445</strain>
    </source>
</reference>
<dbReference type="InterPro" id="IPR007831">
    <property type="entry name" value="T2SS_GspE_N"/>
</dbReference>
<evidence type="ECO:0000313" key="2">
    <source>
        <dbReference type="EMBL" id="SNS04519.1"/>
    </source>
</evidence>
<gene>
    <name evidence="2" type="ORF">SAMN04488078_1002164</name>
</gene>
<dbReference type="AlphaFoldDB" id="A0A239B9Z1"/>
<dbReference type="InterPro" id="IPR037257">
    <property type="entry name" value="T2SS_E_N_sf"/>
</dbReference>
<dbReference type="Pfam" id="PF05157">
    <property type="entry name" value="MshEN"/>
    <property type="match status" value="1"/>
</dbReference>
<dbReference type="RefSeq" id="WP_245823120.1">
    <property type="nucleotide sequence ID" value="NZ_FZON01000002.1"/>
</dbReference>
<dbReference type="EMBL" id="FZON01000002">
    <property type="protein sequence ID" value="SNS04519.1"/>
    <property type="molecule type" value="Genomic_DNA"/>
</dbReference>
<evidence type="ECO:0000259" key="1">
    <source>
        <dbReference type="Pfam" id="PF05157"/>
    </source>
</evidence>
<proteinExistence type="predicted"/>
<protein>
    <submittedName>
        <fullName evidence="2">Type II secretion system (T2SS), protein E, N-terminal domain</fullName>
    </submittedName>
</protein>
<feature type="domain" description="Type II secretion system protein GspE N-terminal" evidence="1">
    <location>
        <begin position="80"/>
        <end position="111"/>
    </location>
</feature>
<name>A0A239B9Z1_9RHOB</name>
<dbReference type="Proteomes" id="UP000198440">
    <property type="component" value="Unassembled WGS sequence"/>
</dbReference>
<evidence type="ECO:0000313" key="3">
    <source>
        <dbReference type="Proteomes" id="UP000198440"/>
    </source>
</evidence>
<sequence length="154" mass="17541">MTEPRLHLAAAKLAQAKARRGQPISHILMEDGHVAPSDMLGAMAQATRIGQPVPQVVVADFIASREDVLDAQAQHFGAMVLKRDDTPPDPAVMDLLPPEFCLQHGVLPWMRVGWGTRCCWPPRARMTFRRCCISCRPTLARWSWRWRWRRTFTT</sequence>